<proteinExistence type="inferred from homology"/>
<dbReference type="GO" id="GO:1990316">
    <property type="term" value="C:Atg1/ULK1 kinase complex"/>
    <property type="evidence" value="ECO:0007669"/>
    <property type="project" value="TreeGrafter"/>
</dbReference>
<dbReference type="GO" id="GO:0019901">
    <property type="term" value="F:protein kinase binding"/>
    <property type="evidence" value="ECO:0007669"/>
    <property type="project" value="TreeGrafter"/>
</dbReference>
<name>A0A086KXF6_TOXGO</name>
<dbReference type="VEuPathDB" id="ToxoDB:TGDOM2_273790"/>
<protein>
    <recommendedName>
        <fullName evidence="2">Autophagy-related protein 101</fullName>
    </recommendedName>
</protein>
<dbReference type="OrthoDB" id="329455at2759"/>
<dbReference type="InterPro" id="IPR012445">
    <property type="entry name" value="ATG101"/>
</dbReference>
<comment type="caution">
    <text evidence="4">The sequence shown here is derived from an EMBL/GenBank/DDBJ whole genome shotgun (WGS) entry which is preliminary data.</text>
</comment>
<sequence>MQANCAEVILPSLSLPLAYVKCSLRCILHTLLFCRQKGPAVSLSDAELPQGILSCGIGMLGGSDTLQLVTAEPLSIAFFKCGDEEAEREIESKVVAFTKMLERGPCDTAQLSLSFYHLRPRERVLGLFQPPDEKVFFERWVLSVSLVLHENLGPASRFSAARKLDIRELPVCTTVRGAKTTRAEDLSRVYSADVQIPTDRQTCAGSEGLAVLSGVCTPAAHRRVGQDLSEIDGTYKPPTGSVFSSRGEASSAPISPFLMCTLPPSKVACLGTSSLPSRLTEPASSGFCSEGQSTTHSAGFLEENARESELLTAYPVPHNHDPFKQNERRQQVLTLGRNSDTSNDKEEMRGVVNLTGDYIRELSHVEKQEFEQRVSPANSYPVSLSSSGSFTQGRRIARSLTGVEHSIGGTNVSGAVKPIRRGESTSVLHGQISTTNGSSGSFLSEKHLAETRVCGLLSPSIASALDSPRSQVLGGSAHGRLTCFHQHSETLREEEEPQRVPECQNRAKDYVHVQIAGVSSTNMVPTDIGAEQEHDQGSGCNWFQSTAVQGDLILEGSLGERLNDTDHTRELGRRGKQTKHVSRFSSSSWMLQEERAAQRCVERAVRQVMMKVIQVTTEKQWHLPPPFHGSPCEGSMYRFEINFSGPSAVSVDQGWHINLPAALRTAYSRHMPYLT</sequence>
<dbReference type="EMBL" id="AHZU02000050">
    <property type="protein sequence ID" value="KFG49074.1"/>
    <property type="molecule type" value="Genomic_DNA"/>
</dbReference>
<evidence type="ECO:0000256" key="2">
    <source>
        <dbReference type="ARBA" id="ARBA00018874"/>
    </source>
</evidence>
<dbReference type="PANTHER" id="PTHR13292:SF0">
    <property type="entry name" value="AUTOPHAGY-RELATED PROTEIN 101"/>
    <property type="match status" value="1"/>
</dbReference>
<evidence type="ECO:0000256" key="3">
    <source>
        <dbReference type="ARBA" id="ARBA00023006"/>
    </source>
</evidence>
<dbReference type="Pfam" id="PF07855">
    <property type="entry name" value="ATG101"/>
    <property type="match status" value="1"/>
</dbReference>
<gene>
    <name evidence="4" type="ORF">TGDOM2_273790</name>
</gene>
<dbReference type="Proteomes" id="UP000028837">
    <property type="component" value="Unassembled WGS sequence"/>
</dbReference>
<dbReference type="GO" id="GO:0000045">
    <property type="term" value="P:autophagosome assembly"/>
    <property type="evidence" value="ECO:0007669"/>
    <property type="project" value="TreeGrafter"/>
</dbReference>
<organism evidence="4 5">
    <name type="scientific">Toxoplasma gondii GAB2-2007-GAL-DOM2</name>
    <dbReference type="NCBI Taxonomy" id="1130820"/>
    <lineage>
        <taxon>Eukaryota</taxon>
        <taxon>Sar</taxon>
        <taxon>Alveolata</taxon>
        <taxon>Apicomplexa</taxon>
        <taxon>Conoidasida</taxon>
        <taxon>Coccidia</taxon>
        <taxon>Eucoccidiorida</taxon>
        <taxon>Eimeriorina</taxon>
        <taxon>Sarcocystidae</taxon>
        <taxon>Toxoplasma</taxon>
    </lineage>
</organism>
<keyword evidence="3" id="KW-0072">Autophagy</keyword>
<accession>A0A086KXF6</accession>
<evidence type="ECO:0000256" key="1">
    <source>
        <dbReference type="ARBA" id="ARBA00007130"/>
    </source>
</evidence>
<comment type="similarity">
    <text evidence="1">Belongs to the ATG101 family.</text>
</comment>
<evidence type="ECO:0000313" key="4">
    <source>
        <dbReference type="EMBL" id="KFG49074.1"/>
    </source>
</evidence>
<reference evidence="4 5" key="1">
    <citation type="submission" date="2014-02" db="EMBL/GenBank/DDBJ databases">
        <authorList>
            <person name="Sibley D."/>
            <person name="Venepally P."/>
            <person name="Karamycheva S."/>
            <person name="Hadjithomas M."/>
            <person name="Khan A."/>
            <person name="Brunk B."/>
            <person name="Roos D."/>
            <person name="Caler E."/>
            <person name="Lorenzi H."/>
        </authorList>
    </citation>
    <scope>NUCLEOTIDE SEQUENCE [LARGE SCALE GENOMIC DNA]</scope>
    <source>
        <strain evidence="4 5">GAB2-2007-GAL-DOM2</strain>
    </source>
</reference>
<dbReference type="AlphaFoldDB" id="A0A086KXF6"/>
<dbReference type="PANTHER" id="PTHR13292">
    <property type="entry name" value="AUTOPHAGY-RELATED PROTEIN 101"/>
    <property type="match status" value="1"/>
</dbReference>
<evidence type="ECO:0000313" key="5">
    <source>
        <dbReference type="Proteomes" id="UP000028837"/>
    </source>
</evidence>
<dbReference type="GO" id="GO:0000407">
    <property type="term" value="C:phagophore assembly site"/>
    <property type="evidence" value="ECO:0007669"/>
    <property type="project" value="TreeGrafter"/>
</dbReference>